<dbReference type="GO" id="GO:0000160">
    <property type="term" value="P:phosphorelay signal transduction system"/>
    <property type="evidence" value="ECO:0007669"/>
    <property type="project" value="InterPro"/>
</dbReference>
<dbReference type="Proteomes" id="UP000886674">
    <property type="component" value="Unassembled WGS sequence"/>
</dbReference>
<dbReference type="Gene3D" id="3.40.50.2300">
    <property type="match status" value="1"/>
</dbReference>
<evidence type="ECO:0000313" key="8">
    <source>
        <dbReference type="Proteomes" id="UP000886674"/>
    </source>
</evidence>
<dbReference type="SMART" id="SM00267">
    <property type="entry name" value="GGDEF"/>
    <property type="match status" value="1"/>
</dbReference>
<evidence type="ECO:0000256" key="4">
    <source>
        <dbReference type="SAM" id="Phobius"/>
    </source>
</evidence>
<name>A0A9E4TS25_9GAMM</name>
<organism evidence="7 8">
    <name type="scientific">Candidatus Thiodiazotropha taylori</name>
    <dbReference type="NCBI Taxonomy" id="2792791"/>
    <lineage>
        <taxon>Bacteria</taxon>
        <taxon>Pseudomonadati</taxon>
        <taxon>Pseudomonadota</taxon>
        <taxon>Gammaproteobacteria</taxon>
        <taxon>Chromatiales</taxon>
        <taxon>Sedimenticolaceae</taxon>
        <taxon>Candidatus Thiodiazotropha</taxon>
    </lineage>
</organism>
<feature type="compositionally biased region" description="Low complexity" evidence="3">
    <location>
        <begin position="704"/>
        <end position="715"/>
    </location>
</feature>
<evidence type="ECO:0000313" key="7">
    <source>
        <dbReference type="EMBL" id="MCG7977232.1"/>
    </source>
</evidence>
<evidence type="ECO:0000259" key="6">
    <source>
        <dbReference type="PROSITE" id="PS50887"/>
    </source>
</evidence>
<accession>A0A9E4TS25</accession>
<dbReference type="InterPro" id="IPR043128">
    <property type="entry name" value="Rev_trsase/Diguanyl_cyclase"/>
</dbReference>
<dbReference type="NCBIfam" id="TIGR00254">
    <property type="entry name" value="GGDEF"/>
    <property type="match status" value="1"/>
</dbReference>
<feature type="domain" description="GGDEF" evidence="6">
    <location>
        <begin position="218"/>
        <end position="352"/>
    </location>
</feature>
<dbReference type="CDD" id="cd00156">
    <property type="entry name" value="REC"/>
    <property type="match status" value="1"/>
</dbReference>
<keyword evidence="4" id="KW-1133">Transmembrane helix</keyword>
<dbReference type="InterPro" id="IPR011006">
    <property type="entry name" value="CheY-like_superfamily"/>
</dbReference>
<dbReference type="PROSITE" id="PS50887">
    <property type="entry name" value="GGDEF"/>
    <property type="match status" value="1"/>
</dbReference>
<dbReference type="Pfam" id="PF00072">
    <property type="entry name" value="Response_reg"/>
    <property type="match status" value="1"/>
</dbReference>
<comment type="caution">
    <text evidence="7">The sequence shown here is derived from an EMBL/GenBank/DDBJ whole genome shotgun (WGS) entry which is preliminary data.</text>
</comment>
<dbReference type="AlphaFoldDB" id="A0A9E4TS25"/>
<feature type="region of interest" description="Disordered" evidence="3">
    <location>
        <begin position="654"/>
        <end position="717"/>
    </location>
</feature>
<evidence type="ECO:0000256" key="2">
    <source>
        <dbReference type="SAM" id="Coils"/>
    </source>
</evidence>
<dbReference type="InterPro" id="IPR029787">
    <property type="entry name" value="Nucleotide_cyclase"/>
</dbReference>
<protein>
    <submittedName>
        <fullName evidence="7">Response regulator</fullName>
    </submittedName>
</protein>
<feature type="region of interest" description="Disordered" evidence="3">
    <location>
        <begin position="805"/>
        <end position="840"/>
    </location>
</feature>
<keyword evidence="4" id="KW-0812">Transmembrane</keyword>
<dbReference type="PANTHER" id="PTHR43228">
    <property type="entry name" value="TWO-COMPONENT RESPONSE REGULATOR"/>
    <property type="match status" value="1"/>
</dbReference>
<evidence type="ECO:0000259" key="5">
    <source>
        <dbReference type="PROSITE" id="PS50110"/>
    </source>
</evidence>
<dbReference type="SUPFAM" id="SSF52172">
    <property type="entry name" value="CheY-like"/>
    <property type="match status" value="1"/>
</dbReference>
<evidence type="ECO:0000256" key="3">
    <source>
        <dbReference type="SAM" id="MobiDB-lite"/>
    </source>
</evidence>
<proteinExistence type="predicted"/>
<dbReference type="Pfam" id="PF00990">
    <property type="entry name" value="GGDEF"/>
    <property type="match status" value="1"/>
</dbReference>
<feature type="compositionally biased region" description="Low complexity" evidence="3">
    <location>
        <begin position="368"/>
        <end position="389"/>
    </location>
</feature>
<feature type="compositionally biased region" description="Polar residues" evidence="3">
    <location>
        <begin position="674"/>
        <end position="696"/>
    </location>
</feature>
<keyword evidence="1" id="KW-0597">Phosphoprotein</keyword>
<dbReference type="Gene3D" id="3.30.70.270">
    <property type="match status" value="1"/>
</dbReference>
<gene>
    <name evidence="7" type="ORF">JAY77_03655</name>
</gene>
<dbReference type="InterPro" id="IPR000160">
    <property type="entry name" value="GGDEF_dom"/>
</dbReference>
<dbReference type="SUPFAM" id="SSF55073">
    <property type="entry name" value="Nucleotide cyclase"/>
    <property type="match status" value="1"/>
</dbReference>
<sequence length="865" mass="96407">MASKVFSRLVEAKGRHNLPMLKQEESDGMAEHALTSFSHHASDKPMVLIADDSRVVRVSLKNILKDDCQVIEAENGQEAWDILCNTPSITLVFSDLSMPKLDGRGLLTNIRTSDSPQIATMPFIVVTGNEESPEIRQELTQLGADEVINKPFDPSNIRNFLTTLGNRNQQPDLAHLETDVSQQDEIEPQSDFLGGIVDREHFMESTSRELAFAIRNKNELAIALVKIDQIDEITTQYSDPAIEHILLTLVEIIKQHIHPDDILAYFGTGQFAILRPASNAIGTRYLGRRILEDLSSKQFYLGESEQVVSASIGISAPDIKPGTRLIELISLAEGRLKTASENGGNKVVDKGSETLTRVNLAGDTSELTSQSRQSSSSATHSQSASTRSASEIHRLAAEQVAEIKAKYGSDFDEEDDEASELIEHKQTIERLTNENRQLINEIAHWKNQSAEADNLRRQLFEVESQQQQLQLKFTELQNENANLLQHAQAVENENKNLLLRTETVESENNNLLLRTETIESEKNNLLLRTEAVESENKKILQRTEAVESDNGNLLQRAETVESENRDLLQRLQAIEIENATLIEESLTNSGNENQQFIEEENRHLQNQLAELTSRAEKAEVENDKSNQLVNSLKDNINLLNMQLDQLQQQLTEVQQKNQSAAKTGAERIGRDSTVAKTKSPLQSNSDFIGDSQNSDLSLKATPDSSLYSETSEPSSVHLFPDQDQIESKQQVKNKPAIPPFRVEPEPLLFKNGFHLSSFAIAGIIFTIMLIIGSVYLYTVFNDNPAVGGTSMDIQSGLSRVVEPHTTPADSKAAVSSQQPSSNPTAIKTPPVAEKNDVRKISDEMRLEKELTLRKMAEEEFNLKAQ</sequence>
<dbReference type="PANTHER" id="PTHR43228:SF1">
    <property type="entry name" value="TWO-COMPONENT RESPONSE REGULATOR ARR22"/>
    <property type="match status" value="1"/>
</dbReference>
<feature type="region of interest" description="Disordered" evidence="3">
    <location>
        <begin position="361"/>
        <end position="390"/>
    </location>
</feature>
<dbReference type="InterPro" id="IPR001789">
    <property type="entry name" value="Sig_transdc_resp-reg_receiver"/>
</dbReference>
<feature type="coiled-coil region" evidence="2">
    <location>
        <begin position="414"/>
        <end position="507"/>
    </location>
</feature>
<feature type="domain" description="Response regulatory" evidence="5">
    <location>
        <begin position="46"/>
        <end position="165"/>
    </location>
</feature>
<evidence type="ECO:0000256" key="1">
    <source>
        <dbReference type="PROSITE-ProRule" id="PRU00169"/>
    </source>
</evidence>
<dbReference type="CDD" id="cd01949">
    <property type="entry name" value="GGDEF"/>
    <property type="match status" value="1"/>
</dbReference>
<dbReference type="EMBL" id="JAEPCR010000009">
    <property type="protein sequence ID" value="MCG7977232.1"/>
    <property type="molecule type" value="Genomic_DNA"/>
</dbReference>
<feature type="transmembrane region" description="Helical" evidence="4">
    <location>
        <begin position="758"/>
        <end position="780"/>
    </location>
</feature>
<keyword evidence="4" id="KW-0472">Membrane</keyword>
<feature type="modified residue" description="4-aspartylphosphate" evidence="1">
    <location>
        <position position="95"/>
    </location>
</feature>
<feature type="compositionally biased region" description="Polar residues" evidence="3">
    <location>
        <begin position="813"/>
        <end position="825"/>
    </location>
</feature>
<reference evidence="7" key="1">
    <citation type="journal article" date="2021" name="Proc. Natl. Acad. Sci. U.S.A.">
        <title>Global biogeography of chemosynthetic symbionts reveals both localized and globally distributed symbiont groups. .</title>
        <authorList>
            <person name="Osvatic J.T."/>
            <person name="Wilkins L.G.E."/>
            <person name="Leibrecht L."/>
            <person name="Leray M."/>
            <person name="Zauner S."/>
            <person name="Polzin J."/>
            <person name="Camacho Y."/>
            <person name="Gros O."/>
            <person name="van Gils J.A."/>
            <person name="Eisen J.A."/>
            <person name="Petersen J.M."/>
            <person name="Yuen B."/>
        </authorList>
    </citation>
    <scope>NUCLEOTIDE SEQUENCE</scope>
    <source>
        <strain evidence="7">MAGclacostrist055</strain>
    </source>
</reference>
<dbReference type="InterPro" id="IPR052048">
    <property type="entry name" value="ST_Response_Regulator"/>
</dbReference>
<keyword evidence="2" id="KW-0175">Coiled coil</keyword>
<dbReference type="SMART" id="SM00448">
    <property type="entry name" value="REC"/>
    <property type="match status" value="1"/>
</dbReference>
<dbReference type="PROSITE" id="PS50110">
    <property type="entry name" value="RESPONSE_REGULATORY"/>
    <property type="match status" value="1"/>
</dbReference>